<dbReference type="PROSITE" id="PS00560">
    <property type="entry name" value="CARBOXYPEPT_SER_HIS"/>
    <property type="match status" value="1"/>
</dbReference>
<dbReference type="InParanoid" id="A0A1D6J5H2"/>
<dbReference type="IntAct" id="A0A1D6J5H2">
    <property type="interactions" value="4"/>
</dbReference>
<evidence type="ECO:0000313" key="9">
    <source>
        <dbReference type="EMBL" id="AQK43187.1"/>
    </source>
</evidence>
<dbReference type="GO" id="GO:0006508">
    <property type="term" value="P:proteolysis"/>
    <property type="evidence" value="ECO:0007669"/>
    <property type="project" value="UniProtKB-KW"/>
</dbReference>
<reference evidence="9" key="1">
    <citation type="submission" date="2015-12" db="EMBL/GenBank/DDBJ databases">
        <title>Update maize B73 reference genome by single molecule sequencing technologies.</title>
        <authorList>
            <consortium name="Maize Genome Sequencing Project"/>
            <person name="Ware D."/>
        </authorList>
    </citation>
    <scope>NUCLEOTIDE SEQUENCE</scope>
    <source>
        <tissue evidence="9">Seedling</tissue>
    </source>
</reference>
<evidence type="ECO:0000256" key="6">
    <source>
        <dbReference type="ARBA" id="ARBA00023157"/>
    </source>
</evidence>
<dbReference type="Pfam" id="PF00450">
    <property type="entry name" value="Peptidase_S10"/>
    <property type="match status" value="2"/>
</dbReference>
<sequence>MMHSQSQAPTPTLRCCRTLAELPARISMASLFLLLLVVVAALLWPPAVAAPEEHLVTGLPGFHGAFPSKHYSGYVTVDERSERSLFYYLVLSERDPAGDPVVVWLNGGPGCSSFDGFVYGNGPFNFEPGSSPGSLPKLQLNPYSWSKPSYNNPSDGFESVIEKVSNIMYLDSPAGVGMSYSLNRSDYVTGDLKTAADAHKFLSKWFELYPEFQLNPFYISGESYAGVYIPTITDEVVKGIERGVKPRINFKVLSRHIPLVFRCIIRSQSFNEFRIFRKFCPQGYLIGNPLTDVDYDFNSFVPFAHGMGLISTDMYEDVKASCRGTFFGAVDDLCQEKIDRVRWVMRLRTGATEQNTLSRQHRRLMGWAIGCLQELKDLNKYNILAPCYHHPEIQEVEFSNSSLPRSFRRLGETDRPFPVRKRMSGRSWPLRLALKDGHVPMWPGLSGRSLPCTSDEVATAWLDDEDVRAAIHAKPKSLIGSWELYTARIDFTHDTGTMVSYHKKFTALGYRVLIYSGDHDLCIPYPGTEAWVKSIGYQVTDRWRPWYFGDQVAGYTEGYGHNITFLTIKGAGHAVPEYKPKEALAFYSRWLAGEKF</sequence>
<dbReference type="SUPFAM" id="SSF53474">
    <property type="entry name" value="alpha/beta-Hydrolases"/>
    <property type="match status" value="1"/>
</dbReference>
<dbReference type="InterPro" id="IPR033124">
    <property type="entry name" value="Ser_caboxypep_his_AS"/>
</dbReference>
<name>A0A1D6J5H2_MAIZE</name>
<dbReference type="FunFam" id="3.40.50.12670:FF:000001">
    <property type="entry name" value="Carboxypeptidase"/>
    <property type="match status" value="1"/>
</dbReference>
<comment type="similarity">
    <text evidence="1 8">Belongs to the peptidase S10 family.</text>
</comment>
<accession>A0A1D6J5H2</accession>
<keyword evidence="7" id="KW-0325">Glycoprotein</keyword>
<dbReference type="Gene3D" id="3.40.50.12670">
    <property type="match status" value="1"/>
</dbReference>
<dbReference type="EC" id="3.4.16.-" evidence="8"/>
<dbReference type="EMBL" id="CM000786">
    <property type="protein sequence ID" value="AQK43187.1"/>
    <property type="molecule type" value="Genomic_DNA"/>
</dbReference>
<keyword evidence="6" id="KW-1015">Disulfide bond</keyword>
<dbReference type="Gene3D" id="3.40.50.1820">
    <property type="entry name" value="alpha/beta hydrolase"/>
    <property type="match status" value="1"/>
</dbReference>
<keyword evidence="5 8" id="KW-0378">Hydrolase</keyword>
<evidence type="ECO:0000256" key="8">
    <source>
        <dbReference type="RuleBase" id="RU361156"/>
    </source>
</evidence>
<dbReference type="FunFam" id="3.40.50.1820:FF:000143">
    <property type="entry name" value="Carboxypeptidase"/>
    <property type="match status" value="1"/>
</dbReference>
<gene>
    <name evidence="9" type="ORF">ZEAMMB73_Zm00001d025195</name>
</gene>
<dbReference type="ExpressionAtlas" id="A0A1D6J5H2">
    <property type="expression patterns" value="baseline and differential"/>
</dbReference>
<keyword evidence="4" id="KW-0732">Signal</keyword>
<dbReference type="AlphaFoldDB" id="A0A1D6J5H2"/>
<dbReference type="GO" id="GO:0004185">
    <property type="term" value="F:serine-type carboxypeptidase activity"/>
    <property type="evidence" value="ECO:0007669"/>
    <property type="project" value="UniProtKB-UniRule"/>
</dbReference>
<dbReference type="SMR" id="A0A1D6J5H2"/>
<evidence type="ECO:0000256" key="7">
    <source>
        <dbReference type="ARBA" id="ARBA00023180"/>
    </source>
</evidence>
<dbReference type="PANTHER" id="PTHR11802">
    <property type="entry name" value="SERINE PROTEASE FAMILY S10 SERINE CARBOXYPEPTIDASE"/>
    <property type="match status" value="1"/>
</dbReference>
<dbReference type="FunCoup" id="A0A1D6J5H2">
    <property type="interactions" value="787"/>
</dbReference>
<protein>
    <recommendedName>
        <fullName evidence="8">Carboxypeptidase</fullName>
        <ecNumber evidence="8">3.4.16.-</ecNumber>
    </recommendedName>
</protein>
<dbReference type="InterPro" id="IPR018202">
    <property type="entry name" value="Ser_caboxypep_ser_AS"/>
</dbReference>
<dbReference type="PROSITE" id="PS00131">
    <property type="entry name" value="CARBOXYPEPT_SER_SER"/>
    <property type="match status" value="1"/>
</dbReference>
<dbReference type="PRINTS" id="PR00724">
    <property type="entry name" value="CRBOXYPTASEC"/>
</dbReference>
<keyword evidence="3 8" id="KW-0645">Protease</keyword>
<dbReference type="InterPro" id="IPR029058">
    <property type="entry name" value="AB_hydrolase_fold"/>
</dbReference>
<evidence type="ECO:0000256" key="1">
    <source>
        <dbReference type="ARBA" id="ARBA00009431"/>
    </source>
</evidence>
<organism evidence="9">
    <name type="scientific">Zea mays</name>
    <name type="common">Maize</name>
    <dbReference type="NCBI Taxonomy" id="4577"/>
    <lineage>
        <taxon>Eukaryota</taxon>
        <taxon>Viridiplantae</taxon>
        <taxon>Streptophyta</taxon>
        <taxon>Embryophyta</taxon>
        <taxon>Tracheophyta</taxon>
        <taxon>Spermatophyta</taxon>
        <taxon>Magnoliopsida</taxon>
        <taxon>Liliopsida</taxon>
        <taxon>Poales</taxon>
        <taxon>Poaceae</taxon>
        <taxon>PACMAD clade</taxon>
        <taxon>Panicoideae</taxon>
        <taxon>Andropogonodae</taxon>
        <taxon>Andropogoneae</taxon>
        <taxon>Tripsacinae</taxon>
        <taxon>Zea</taxon>
    </lineage>
</organism>
<dbReference type="InterPro" id="IPR001563">
    <property type="entry name" value="Peptidase_S10"/>
</dbReference>
<proteinExistence type="inferred from homology"/>
<evidence type="ECO:0000256" key="2">
    <source>
        <dbReference type="ARBA" id="ARBA00022645"/>
    </source>
</evidence>
<evidence type="ECO:0000256" key="3">
    <source>
        <dbReference type="ARBA" id="ARBA00022670"/>
    </source>
</evidence>
<evidence type="ECO:0000256" key="5">
    <source>
        <dbReference type="ARBA" id="ARBA00022801"/>
    </source>
</evidence>
<evidence type="ECO:0000256" key="4">
    <source>
        <dbReference type="ARBA" id="ARBA00022729"/>
    </source>
</evidence>
<keyword evidence="2 8" id="KW-0121">Carboxypeptidase</keyword>
<dbReference type="PANTHER" id="PTHR11802:SF491">
    <property type="entry name" value="OS04G0321700 PROTEIN"/>
    <property type="match status" value="1"/>
</dbReference>